<sequence>MLLIPAVDLKGGRGVRLYEGDPARETVYGDPVALALRWQKEGAGLLHLVDLDRALGLGENREALRRIAAALRVPFQVGGGVRSLEALGEVLALGASRAVVGTVAVKAPALLQRMLEEAGPERLAVALDAKGLEVVVAGWQERAPLSALGLLRTWEEMGLRTVIYTDVRRDGTLRGLDLEAVARVREAWPHELIAGGGIAGPEDLLGLKGLGVEGALLGKALYEGRIRLRDFAQKGYPGGV</sequence>
<dbReference type="PANTHER" id="PTHR43090:SF2">
    <property type="entry name" value="1-(5-PHOSPHORIBOSYL)-5-[(5-PHOSPHORIBOSYLAMINO)METHYLIDENEAMINO] IMIDAZOLE-4-CARBOXAMIDE ISOMERASE"/>
    <property type="match status" value="1"/>
</dbReference>
<accession>A0A4Q9B6L0</accession>
<comment type="caution">
    <text evidence="11">The sequence shown here is derived from an EMBL/GenBank/DDBJ whole genome shotgun (WGS) entry which is preliminary data.</text>
</comment>
<proteinExistence type="inferred from homology"/>
<dbReference type="RefSeq" id="WP_130839599.1">
    <property type="nucleotide sequence ID" value="NZ_SIJL01000001.1"/>
</dbReference>
<gene>
    <name evidence="9" type="primary">hisA</name>
    <name evidence="11" type="ORF">ETP66_00545</name>
</gene>
<dbReference type="EC" id="5.3.1.16" evidence="9"/>
<comment type="pathway">
    <text evidence="3 9">Amino-acid biosynthesis; L-histidine biosynthesis; L-histidine from 5-phospho-alpha-D-ribose 1-diphosphate: step 4/9.</text>
</comment>
<keyword evidence="7 9" id="KW-0368">Histidine biosynthesis</keyword>
<feature type="active site" description="Proton acceptor" evidence="9">
    <location>
        <position position="8"/>
    </location>
</feature>
<evidence type="ECO:0000256" key="1">
    <source>
        <dbReference type="ARBA" id="ARBA00000901"/>
    </source>
</evidence>
<evidence type="ECO:0000256" key="5">
    <source>
        <dbReference type="ARBA" id="ARBA00022490"/>
    </source>
</evidence>
<comment type="subcellular location">
    <subcellularLocation>
        <location evidence="2 9">Cytoplasm</location>
    </subcellularLocation>
</comment>
<evidence type="ECO:0000256" key="2">
    <source>
        <dbReference type="ARBA" id="ARBA00004496"/>
    </source>
</evidence>
<evidence type="ECO:0000256" key="6">
    <source>
        <dbReference type="ARBA" id="ARBA00022605"/>
    </source>
</evidence>
<evidence type="ECO:0000256" key="9">
    <source>
        <dbReference type="HAMAP-Rule" id="MF_01014"/>
    </source>
</evidence>
<evidence type="ECO:0000256" key="8">
    <source>
        <dbReference type="ARBA" id="ARBA00023235"/>
    </source>
</evidence>
<dbReference type="InterPro" id="IPR011060">
    <property type="entry name" value="RibuloseP-bd_barrel"/>
</dbReference>
<dbReference type="SUPFAM" id="SSF51366">
    <property type="entry name" value="Ribulose-phoshate binding barrel"/>
    <property type="match status" value="1"/>
</dbReference>
<dbReference type="PANTHER" id="PTHR43090">
    <property type="entry name" value="1-(5-PHOSPHORIBOSYL)-5-[(5-PHOSPHORIBOSYLAMINO)METHYLIDENEAMINO] IMIDAZOLE-4-CARBOXAMIDE ISOMERASE"/>
    <property type="match status" value="1"/>
</dbReference>
<comment type="similarity">
    <text evidence="4 9 10">Belongs to the HisA/HisF family.</text>
</comment>
<keyword evidence="6 9" id="KW-0028">Amino-acid biosynthesis</keyword>
<feature type="active site" description="Proton donor" evidence="9">
    <location>
        <position position="128"/>
    </location>
</feature>
<dbReference type="Pfam" id="PF00977">
    <property type="entry name" value="His_biosynth"/>
    <property type="match status" value="1"/>
</dbReference>
<evidence type="ECO:0000256" key="4">
    <source>
        <dbReference type="ARBA" id="ARBA00009667"/>
    </source>
</evidence>
<dbReference type="FunFam" id="3.20.20.70:FF:000009">
    <property type="entry name" value="1-(5-phosphoribosyl)-5-[(5-phosphoribosylamino)methylideneamino] imidazole-4-carboxamide isomerase"/>
    <property type="match status" value="1"/>
</dbReference>
<dbReference type="InterPro" id="IPR006062">
    <property type="entry name" value="His_biosynth"/>
</dbReference>
<dbReference type="InterPro" id="IPR023016">
    <property type="entry name" value="HisA/PriA"/>
</dbReference>
<protein>
    <recommendedName>
        <fullName evidence="9">1-(5-phosphoribosyl)-5-[(5-phosphoribosylamino)methylideneamino] imidazole-4-carboxamide isomerase</fullName>
        <ecNumber evidence="9">5.3.1.16</ecNumber>
    </recommendedName>
    <alternativeName>
        <fullName evidence="9">Phosphoribosylformimino-5-aminoimidazole carboxamide ribotide isomerase</fullName>
    </alternativeName>
</protein>
<dbReference type="AlphaFoldDB" id="A0A4Q9B6L0"/>
<dbReference type="CDD" id="cd04732">
    <property type="entry name" value="HisA"/>
    <property type="match status" value="1"/>
</dbReference>
<name>A0A4Q9B6L0_9DEIN</name>
<dbReference type="GO" id="GO:0005737">
    <property type="term" value="C:cytoplasm"/>
    <property type="evidence" value="ECO:0007669"/>
    <property type="project" value="UniProtKB-SubCell"/>
</dbReference>
<dbReference type="EMBL" id="SIJL01000001">
    <property type="protein sequence ID" value="TBH21764.1"/>
    <property type="molecule type" value="Genomic_DNA"/>
</dbReference>
<dbReference type="Proteomes" id="UP000292858">
    <property type="component" value="Unassembled WGS sequence"/>
</dbReference>
<dbReference type="HAMAP" id="MF_01014">
    <property type="entry name" value="HisA"/>
    <property type="match status" value="1"/>
</dbReference>
<keyword evidence="12" id="KW-1185">Reference proteome</keyword>
<dbReference type="Gene3D" id="3.20.20.70">
    <property type="entry name" value="Aldolase class I"/>
    <property type="match status" value="1"/>
</dbReference>
<evidence type="ECO:0000256" key="3">
    <source>
        <dbReference type="ARBA" id="ARBA00005133"/>
    </source>
</evidence>
<dbReference type="OrthoDB" id="9807749at2"/>
<keyword evidence="5 9" id="KW-0963">Cytoplasm</keyword>
<organism evidence="11 12">
    <name type="scientific">Thermus thermamylovorans</name>
    <dbReference type="NCBI Taxonomy" id="2509362"/>
    <lineage>
        <taxon>Bacteria</taxon>
        <taxon>Thermotogati</taxon>
        <taxon>Deinococcota</taxon>
        <taxon>Deinococci</taxon>
        <taxon>Thermales</taxon>
        <taxon>Thermaceae</taxon>
        <taxon>Thermus</taxon>
    </lineage>
</organism>
<evidence type="ECO:0000256" key="7">
    <source>
        <dbReference type="ARBA" id="ARBA00023102"/>
    </source>
</evidence>
<evidence type="ECO:0000313" key="12">
    <source>
        <dbReference type="Proteomes" id="UP000292858"/>
    </source>
</evidence>
<dbReference type="GO" id="GO:0003949">
    <property type="term" value="F:1-(5-phosphoribosyl)-5-[(5-phosphoribosylamino)methylideneamino]imidazole-4-carboxamide isomerase activity"/>
    <property type="evidence" value="ECO:0007669"/>
    <property type="project" value="UniProtKB-UniRule"/>
</dbReference>
<dbReference type="InterPro" id="IPR044524">
    <property type="entry name" value="Isoase_HisA-like"/>
</dbReference>
<keyword evidence="8 9" id="KW-0413">Isomerase</keyword>
<comment type="catalytic activity">
    <reaction evidence="1 9">
        <text>1-(5-phospho-beta-D-ribosyl)-5-[(5-phospho-beta-D-ribosylamino)methylideneamino]imidazole-4-carboxamide = 5-[(5-phospho-1-deoxy-D-ribulos-1-ylimino)methylamino]-1-(5-phospho-beta-D-ribosyl)imidazole-4-carboxamide</text>
        <dbReference type="Rhea" id="RHEA:15469"/>
        <dbReference type="ChEBI" id="CHEBI:58435"/>
        <dbReference type="ChEBI" id="CHEBI:58525"/>
        <dbReference type="EC" id="5.3.1.16"/>
    </reaction>
</comment>
<evidence type="ECO:0000256" key="10">
    <source>
        <dbReference type="RuleBase" id="RU003657"/>
    </source>
</evidence>
<reference evidence="11 12" key="1">
    <citation type="submission" date="2019-02" db="EMBL/GenBank/DDBJ databases">
        <title>Thermus sp. a novel from hot spring.</title>
        <authorList>
            <person name="Zhao Z."/>
        </authorList>
    </citation>
    <scope>NUCLEOTIDE SEQUENCE [LARGE SCALE GENOMIC DNA]</scope>
    <source>
        <strain evidence="11 12">CFH 72773T</strain>
    </source>
</reference>
<dbReference type="InterPro" id="IPR013785">
    <property type="entry name" value="Aldolase_TIM"/>
</dbReference>
<dbReference type="GO" id="GO:0000105">
    <property type="term" value="P:L-histidine biosynthetic process"/>
    <property type="evidence" value="ECO:0007669"/>
    <property type="project" value="UniProtKB-UniRule"/>
</dbReference>
<evidence type="ECO:0000313" key="11">
    <source>
        <dbReference type="EMBL" id="TBH21764.1"/>
    </source>
</evidence>
<dbReference type="GO" id="GO:0000162">
    <property type="term" value="P:L-tryptophan biosynthetic process"/>
    <property type="evidence" value="ECO:0007669"/>
    <property type="project" value="TreeGrafter"/>
</dbReference>
<dbReference type="UniPathway" id="UPA00031">
    <property type="reaction ID" value="UER00009"/>
</dbReference>